<protein>
    <recommendedName>
        <fullName evidence="4">Zinc finger/thioredoxin putative domain-containing protein</fullName>
    </recommendedName>
</protein>
<keyword evidence="3" id="KW-1185">Reference proteome</keyword>
<organism evidence="2 3">
    <name type="scientific">Gemmata massiliana</name>
    <dbReference type="NCBI Taxonomy" id="1210884"/>
    <lineage>
        <taxon>Bacteria</taxon>
        <taxon>Pseudomonadati</taxon>
        <taxon>Planctomycetota</taxon>
        <taxon>Planctomycetia</taxon>
        <taxon>Gemmatales</taxon>
        <taxon>Gemmataceae</taxon>
        <taxon>Gemmata</taxon>
    </lineage>
</organism>
<evidence type="ECO:0008006" key="4">
    <source>
        <dbReference type="Google" id="ProtNLM"/>
    </source>
</evidence>
<dbReference type="EMBL" id="LR593886">
    <property type="protein sequence ID" value="VTR91179.1"/>
    <property type="molecule type" value="Genomic_DNA"/>
</dbReference>
<accession>A0A6P2CQP4</accession>
<keyword evidence="1" id="KW-1133">Transmembrane helix</keyword>
<feature type="transmembrane region" description="Helical" evidence="1">
    <location>
        <begin position="72"/>
        <end position="95"/>
    </location>
</feature>
<gene>
    <name evidence="2" type="ORF">SOIL9_65350</name>
</gene>
<name>A0A6P2CQP4_9BACT</name>
<dbReference type="KEGG" id="gms:SOIL9_65350"/>
<proteinExistence type="predicted"/>
<sequence>MTPETEIIACPACKHVVRVPLDWLGTQVQCPECKAMFRAPVRAGDQLTEAVLISRPATAGAPKPRTRPDVMLMLPAFGLLLCGVMGVLVNAWLLVLVADPVKGKDWAAKQVETLRKMGVGAGGPPEKQAENDAQETEQLLGQFRWILPASLVVSVVVFLGGLSIVLRRSYRLAQVACVLAALNFAHLCCIPGAIAGLWGLLMLGSAEGREHFQR</sequence>
<evidence type="ECO:0000313" key="2">
    <source>
        <dbReference type="EMBL" id="VTR91179.1"/>
    </source>
</evidence>
<keyword evidence="1" id="KW-0812">Transmembrane</keyword>
<dbReference type="AlphaFoldDB" id="A0A6P2CQP4"/>
<evidence type="ECO:0000313" key="3">
    <source>
        <dbReference type="Proteomes" id="UP000464178"/>
    </source>
</evidence>
<dbReference type="RefSeq" id="WP_162666214.1">
    <property type="nucleotide sequence ID" value="NZ_LR593886.1"/>
</dbReference>
<keyword evidence="1" id="KW-0472">Membrane</keyword>
<feature type="transmembrane region" description="Helical" evidence="1">
    <location>
        <begin position="145"/>
        <end position="166"/>
    </location>
</feature>
<reference evidence="2 3" key="1">
    <citation type="submission" date="2019-05" db="EMBL/GenBank/DDBJ databases">
        <authorList>
            <consortium name="Science for Life Laboratories"/>
        </authorList>
    </citation>
    <scope>NUCLEOTIDE SEQUENCE [LARGE SCALE GENOMIC DNA]</scope>
    <source>
        <strain evidence="2">Soil9</strain>
    </source>
</reference>
<dbReference type="Proteomes" id="UP000464178">
    <property type="component" value="Chromosome"/>
</dbReference>
<feature type="transmembrane region" description="Helical" evidence="1">
    <location>
        <begin position="178"/>
        <end position="201"/>
    </location>
</feature>
<evidence type="ECO:0000256" key="1">
    <source>
        <dbReference type="SAM" id="Phobius"/>
    </source>
</evidence>